<evidence type="ECO:0000256" key="9">
    <source>
        <dbReference type="ARBA" id="ARBA00038056"/>
    </source>
</evidence>
<evidence type="ECO:0000256" key="1">
    <source>
        <dbReference type="ARBA" id="ARBA00004229"/>
    </source>
</evidence>
<evidence type="ECO:0000256" key="4">
    <source>
        <dbReference type="ARBA" id="ARBA00022640"/>
    </source>
</evidence>
<dbReference type="InterPro" id="IPR013766">
    <property type="entry name" value="Thioredoxin_domain"/>
</dbReference>
<evidence type="ECO:0000256" key="10">
    <source>
        <dbReference type="SAM" id="MobiDB-lite"/>
    </source>
</evidence>
<dbReference type="PROSITE" id="PS51352">
    <property type="entry name" value="THIOREDOXIN_2"/>
    <property type="match status" value="1"/>
</dbReference>
<evidence type="ECO:0000256" key="3">
    <source>
        <dbReference type="ARBA" id="ARBA00022528"/>
    </source>
</evidence>
<keyword evidence="5" id="KW-0809">Transit peptide</keyword>
<evidence type="ECO:0000256" key="7">
    <source>
        <dbReference type="ARBA" id="ARBA00023157"/>
    </source>
</evidence>
<dbReference type="InterPro" id="IPR017937">
    <property type="entry name" value="Thioredoxin_CS"/>
</dbReference>
<dbReference type="InterPro" id="IPR005746">
    <property type="entry name" value="Thioredoxin"/>
</dbReference>
<accession>A0A1D1YSS5</accession>
<dbReference type="PANTHER" id="PTHR45663">
    <property type="entry name" value="GEO12009P1"/>
    <property type="match status" value="1"/>
</dbReference>
<organism evidence="12">
    <name type="scientific">Anthurium amnicola</name>
    <dbReference type="NCBI Taxonomy" id="1678845"/>
    <lineage>
        <taxon>Eukaryota</taxon>
        <taxon>Viridiplantae</taxon>
        <taxon>Streptophyta</taxon>
        <taxon>Embryophyta</taxon>
        <taxon>Tracheophyta</taxon>
        <taxon>Spermatophyta</taxon>
        <taxon>Magnoliopsida</taxon>
        <taxon>Liliopsida</taxon>
        <taxon>Araceae</taxon>
        <taxon>Pothoideae</taxon>
        <taxon>Potheae</taxon>
        <taxon>Anthurium</taxon>
    </lineage>
</organism>
<dbReference type="InterPro" id="IPR036249">
    <property type="entry name" value="Thioredoxin-like_sf"/>
</dbReference>
<dbReference type="EMBL" id="GDJX01010267">
    <property type="protein sequence ID" value="JAT57669.1"/>
    <property type="molecule type" value="Transcribed_RNA"/>
</dbReference>
<dbReference type="GO" id="GO:0009507">
    <property type="term" value="C:chloroplast"/>
    <property type="evidence" value="ECO:0007669"/>
    <property type="project" value="UniProtKB-SubCell"/>
</dbReference>
<feature type="domain" description="Thioredoxin" evidence="11">
    <location>
        <begin position="43"/>
        <end position="185"/>
    </location>
</feature>
<keyword evidence="7" id="KW-1015">Disulfide bond</keyword>
<gene>
    <name evidence="12" type="primary">TRXM_1</name>
    <name evidence="12" type="ORF">g.46911</name>
</gene>
<dbReference type="PANTHER" id="PTHR45663:SF42">
    <property type="entry name" value="THIOREDOXIN M5, CHLOROPLASTIC"/>
    <property type="match status" value="1"/>
</dbReference>
<protein>
    <submittedName>
        <fullName evidence="12">Thioredoxin M-type, chloroplastic</fullName>
    </submittedName>
</protein>
<keyword evidence="8" id="KW-0676">Redox-active center</keyword>
<evidence type="ECO:0000256" key="2">
    <source>
        <dbReference type="ARBA" id="ARBA00022448"/>
    </source>
</evidence>
<comment type="similarity">
    <text evidence="9">Belongs to the thioredoxin family. Plant M-type subfamily.</text>
</comment>
<evidence type="ECO:0000256" key="6">
    <source>
        <dbReference type="ARBA" id="ARBA00022982"/>
    </source>
</evidence>
<sequence length="186" mass="20120">METCFRVTAAAGPCYAHAPRFPHQEQLQLPSCKRPRSASTTSFSPPRPAPASPPPSVCALPIRQGRGGRLVCQAKNAVTQVAEVTEATWGKLVGESDKVVLVDFWAPWCGPCRMIAPVMEELAREYAGKVACLKLNTDQSPAVANRFGIRSIPTVLFFKDGEKRDSVIGAVPKSTLADAIDKFLQL</sequence>
<dbReference type="NCBIfam" id="TIGR01068">
    <property type="entry name" value="thioredoxin"/>
    <property type="match status" value="1"/>
</dbReference>
<keyword evidence="4" id="KW-0934">Plastid</keyword>
<evidence type="ECO:0000256" key="5">
    <source>
        <dbReference type="ARBA" id="ARBA00022946"/>
    </source>
</evidence>
<dbReference type="PRINTS" id="PR00421">
    <property type="entry name" value="THIOREDOXIN"/>
</dbReference>
<evidence type="ECO:0000256" key="8">
    <source>
        <dbReference type="ARBA" id="ARBA00023284"/>
    </source>
</evidence>
<dbReference type="FunFam" id="3.40.30.10:FF:000001">
    <property type="entry name" value="Thioredoxin"/>
    <property type="match status" value="1"/>
</dbReference>
<reference evidence="12" key="1">
    <citation type="submission" date="2015-07" db="EMBL/GenBank/DDBJ databases">
        <title>Transcriptome Assembly of Anthurium amnicola.</title>
        <authorList>
            <person name="Suzuki J."/>
        </authorList>
    </citation>
    <scope>NUCLEOTIDE SEQUENCE</scope>
</reference>
<comment type="subcellular location">
    <subcellularLocation>
        <location evidence="1">Plastid</location>
        <location evidence="1">Chloroplast</location>
    </subcellularLocation>
</comment>
<dbReference type="CDD" id="cd02947">
    <property type="entry name" value="TRX_family"/>
    <property type="match status" value="1"/>
</dbReference>
<evidence type="ECO:0000259" key="11">
    <source>
        <dbReference type="PROSITE" id="PS51352"/>
    </source>
</evidence>
<proteinExistence type="inferred from homology"/>
<dbReference type="AlphaFoldDB" id="A0A1D1YSS5"/>
<feature type="region of interest" description="Disordered" evidence="10">
    <location>
        <begin position="27"/>
        <end position="56"/>
    </location>
</feature>
<keyword evidence="6" id="KW-0249">Electron transport</keyword>
<dbReference type="PROSITE" id="PS00194">
    <property type="entry name" value="THIOREDOXIN_1"/>
    <property type="match status" value="1"/>
</dbReference>
<dbReference type="Pfam" id="PF00085">
    <property type="entry name" value="Thioredoxin"/>
    <property type="match status" value="1"/>
</dbReference>
<dbReference type="SUPFAM" id="SSF52833">
    <property type="entry name" value="Thioredoxin-like"/>
    <property type="match status" value="1"/>
</dbReference>
<dbReference type="GO" id="GO:0015035">
    <property type="term" value="F:protein-disulfide reductase activity"/>
    <property type="evidence" value="ECO:0007669"/>
    <property type="project" value="InterPro"/>
</dbReference>
<name>A0A1D1YSS5_9ARAE</name>
<keyword evidence="3" id="KW-0150">Chloroplast</keyword>
<keyword evidence="2" id="KW-0813">Transport</keyword>
<dbReference type="Gene3D" id="3.40.30.10">
    <property type="entry name" value="Glutaredoxin"/>
    <property type="match status" value="1"/>
</dbReference>
<feature type="compositionally biased region" description="Pro residues" evidence="10">
    <location>
        <begin position="45"/>
        <end position="56"/>
    </location>
</feature>
<evidence type="ECO:0000313" key="12">
    <source>
        <dbReference type="EMBL" id="JAT57669.1"/>
    </source>
</evidence>